<name>A0A699I6L6_TANCI</name>
<dbReference type="PANTHER" id="PTHR11764">
    <property type="entry name" value="TERPENE CYCLASE/MUTASE FAMILY MEMBER"/>
    <property type="match status" value="1"/>
</dbReference>
<feature type="domain" description="Squalene cyclase C-terminal" evidence="4">
    <location>
        <begin position="19"/>
        <end position="99"/>
    </location>
</feature>
<organism evidence="5">
    <name type="scientific">Tanacetum cinerariifolium</name>
    <name type="common">Dalmatian daisy</name>
    <name type="synonym">Chrysanthemum cinerariifolium</name>
    <dbReference type="NCBI Taxonomy" id="118510"/>
    <lineage>
        <taxon>Eukaryota</taxon>
        <taxon>Viridiplantae</taxon>
        <taxon>Streptophyta</taxon>
        <taxon>Embryophyta</taxon>
        <taxon>Tracheophyta</taxon>
        <taxon>Spermatophyta</taxon>
        <taxon>Magnoliopsida</taxon>
        <taxon>eudicotyledons</taxon>
        <taxon>Gunneridae</taxon>
        <taxon>Pentapetalae</taxon>
        <taxon>asterids</taxon>
        <taxon>campanulids</taxon>
        <taxon>Asterales</taxon>
        <taxon>Asteraceae</taxon>
        <taxon>Asteroideae</taxon>
        <taxon>Anthemideae</taxon>
        <taxon>Anthemidinae</taxon>
        <taxon>Tanacetum</taxon>
    </lineage>
</organism>
<gene>
    <name evidence="5" type="ORF">Tci_499124</name>
</gene>
<dbReference type="GO" id="GO:0005811">
    <property type="term" value="C:lipid droplet"/>
    <property type="evidence" value="ECO:0007669"/>
    <property type="project" value="InterPro"/>
</dbReference>
<feature type="compositionally biased region" description="Polar residues" evidence="3">
    <location>
        <begin position="1"/>
        <end position="15"/>
    </location>
</feature>
<evidence type="ECO:0000259" key="4">
    <source>
        <dbReference type="Pfam" id="PF13243"/>
    </source>
</evidence>
<protein>
    <submittedName>
        <fullName evidence="5">Beta-amyrin synthase</fullName>
    </submittedName>
</protein>
<keyword evidence="2" id="KW-0413">Isomerase</keyword>
<feature type="region of interest" description="Disordered" evidence="3">
    <location>
        <begin position="1"/>
        <end position="22"/>
    </location>
</feature>
<reference evidence="5" key="1">
    <citation type="journal article" date="2019" name="Sci. Rep.">
        <title>Draft genome of Tanacetum cinerariifolium, the natural source of mosquito coil.</title>
        <authorList>
            <person name="Yamashiro T."/>
            <person name="Shiraishi A."/>
            <person name="Satake H."/>
            <person name="Nakayama K."/>
        </authorList>
    </citation>
    <scope>NUCLEOTIDE SEQUENCE</scope>
</reference>
<comment type="caution">
    <text evidence="5">The sequence shown here is derived from an EMBL/GenBank/DDBJ whole genome shotgun (WGS) entry which is preliminary data.</text>
</comment>
<dbReference type="GO" id="GO:0042300">
    <property type="term" value="F:beta-amyrin synthase activity"/>
    <property type="evidence" value="ECO:0007669"/>
    <property type="project" value="TreeGrafter"/>
</dbReference>
<keyword evidence="1" id="KW-0677">Repeat</keyword>
<evidence type="ECO:0000313" key="5">
    <source>
        <dbReference type="EMBL" id="GEZ27151.1"/>
    </source>
</evidence>
<dbReference type="InterPro" id="IPR008930">
    <property type="entry name" value="Terpenoid_cyclase/PrenylTrfase"/>
</dbReference>
<evidence type="ECO:0000256" key="3">
    <source>
        <dbReference type="SAM" id="MobiDB-lite"/>
    </source>
</evidence>
<proteinExistence type="predicted"/>
<dbReference type="PANTHER" id="PTHR11764:SF58">
    <property type="entry name" value="BETA-AMYRIN SYNTHASE-RELATED"/>
    <property type="match status" value="1"/>
</dbReference>
<evidence type="ECO:0000256" key="2">
    <source>
        <dbReference type="ARBA" id="ARBA00023235"/>
    </source>
</evidence>
<dbReference type="Gene3D" id="1.50.10.20">
    <property type="match status" value="1"/>
</dbReference>
<dbReference type="InterPro" id="IPR018333">
    <property type="entry name" value="Squalene_cyclase"/>
</dbReference>
<dbReference type="GO" id="GO:0016104">
    <property type="term" value="P:triterpenoid biosynthetic process"/>
    <property type="evidence" value="ECO:0007669"/>
    <property type="project" value="InterPro"/>
</dbReference>
<dbReference type="InterPro" id="IPR032696">
    <property type="entry name" value="SQ_cyclase_C"/>
</dbReference>
<dbReference type="SUPFAM" id="SSF48239">
    <property type="entry name" value="Terpenoid cyclases/Protein prenyltransferases"/>
    <property type="match status" value="1"/>
</dbReference>
<accession>A0A699I6L6</accession>
<feature type="non-terminal residue" evidence="5">
    <location>
        <position position="107"/>
    </location>
</feature>
<dbReference type="AlphaFoldDB" id="A0A699I6L6"/>
<evidence type="ECO:0000256" key="1">
    <source>
        <dbReference type="ARBA" id="ARBA00022737"/>
    </source>
</evidence>
<dbReference type="EMBL" id="BKCJ010259470">
    <property type="protein sequence ID" value="GEZ27151.1"/>
    <property type="molecule type" value="Genomic_DNA"/>
</dbReference>
<dbReference type="Pfam" id="PF13243">
    <property type="entry name" value="SQHop_cyclase_C"/>
    <property type="match status" value="1"/>
</dbReference>
<sequence>MKSGSNANLLPSGVSTKHETGGRSNLVHSAWAMMVLMHSRQEERDVTPLHRAAKLLINSQLENGDFPQQDAAGVFLKNGMPHYAIYRNIYQMWALADYHKYVLQQLK</sequence>